<reference evidence="1" key="2">
    <citation type="submission" date="2017-03" db="EMBL/GenBank/DDBJ databases">
        <title>Genome sequences for AnCo1 and AnCo2 belong to this unpublished manuscript: Complete Genome Sequences of two phage-like plasmids encoding the CTX-M-15 Extended-Spectrum Beta-Lactamase GeneGenome sequence for AnCo3 belongs to this unpublished manuscript:AnCo3, a new member of the emerging family of phage-like plasmids.</title>
        <authorList>
            <person name="Colavecchio A."/>
            <person name="LeJeune J."/>
            <person name="Goodridge L."/>
        </authorList>
    </citation>
    <scope>NUCLEOTIDE SEQUENCE</scope>
    <source>
        <strain evidence="1">244</strain>
        <plasmid evidence="1">AnCo2</plasmid>
    </source>
</reference>
<organism evidence="1">
    <name type="scientific">Escherichia coli</name>
    <dbReference type="NCBI Taxonomy" id="562"/>
    <lineage>
        <taxon>Bacteria</taxon>
        <taxon>Pseudomonadati</taxon>
        <taxon>Pseudomonadota</taxon>
        <taxon>Gammaproteobacteria</taxon>
        <taxon>Enterobacterales</taxon>
        <taxon>Enterobacteriaceae</taxon>
        <taxon>Escherichia</taxon>
    </lineage>
</organism>
<geneLocation type="plasmid" evidence="1">
    <name>AnCo2</name>
</geneLocation>
<evidence type="ECO:0000313" key="1">
    <source>
        <dbReference type="EMBL" id="AQX82533.1"/>
    </source>
</evidence>
<reference evidence="1" key="1">
    <citation type="submission" date="2017-01" db="EMBL/GenBank/DDBJ databases">
        <authorList>
            <person name="Jeukens J."/>
            <person name="Freschi L."/>
            <person name="Edmond Rheault J.-G."/>
            <person name="Levesque R."/>
        </authorList>
    </citation>
    <scope>NUCLEOTIDE SEQUENCE</scope>
    <source>
        <strain evidence="1">244</strain>
        <plasmid evidence="1">AnCo2</plasmid>
    </source>
</reference>
<dbReference type="AlphaFoldDB" id="A0A1S7BG30"/>
<keyword evidence="1" id="KW-0614">Plasmid</keyword>
<proteinExistence type="predicted"/>
<dbReference type="EMBL" id="KY515225">
    <property type="protein sequence ID" value="AQX82533.1"/>
    <property type="molecule type" value="Genomic_DNA"/>
</dbReference>
<accession>A0A1S7BG30</accession>
<sequence length="41" mass="4693">MDTFHFQRMKEAFHAGIIVAATFCAHTSTQIMPLQLRLIIC</sequence>
<name>A0A1S7BG30_ECOLX</name>
<protein>
    <submittedName>
        <fullName evidence="1">Putative inner membrane protein</fullName>
    </submittedName>
</protein>